<keyword evidence="3" id="KW-1185">Reference proteome</keyword>
<dbReference type="RefSeq" id="WP_302878318.1">
    <property type="nucleotide sequence ID" value="NZ_JAUMKJ010000011.1"/>
</dbReference>
<proteinExistence type="predicted"/>
<gene>
    <name evidence="2" type="ORF">Q3C12_11305</name>
</gene>
<evidence type="ECO:0000313" key="2">
    <source>
        <dbReference type="EMBL" id="MDO3677587.1"/>
    </source>
</evidence>
<evidence type="ECO:0000256" key="1">
    <source>
        <dbReference type="SAM" id="Phobius"/>
    </source>
</evidence>
<dbReference type="EMBL" id="JAUMKJ010000011">
    <property type="protein sequence ID" value="MDO3677587.1"/>
    <property type="molecule type" value="Genomic_DNA"/>
</dbReference>
<accession>A0ABT8V9E9</accession>
<keyword evidence="1" id="KW-0472">Membrane</keyword>
<name>A0ABT8V9E9_9BACL</name>
<keyword evidence="1" id="KW-1133">Transmembrane helix</keyword>
<keyword evidence="1" id="KW-0812">Transmembrane</keyword>
<feature type="transmembrane region" description="Helical" evidence="1">
    <location>
        <begin position="12"/>
        <end position="31"/>
    </location>
</feature>
<protein>
    <submittedName>
        <fullName evidence="2">Uncharacterized protein</fullName>
    </submittedName>
</protein>
<sequence>MKPILIHFIKKRLAWNVLNFMILFIMLPVLLKVELQASLLLGTVVFIIVSLVEMTTMALWGRK</sequence>
<reference evidence="2" key="1">
    <citation type="submission" date="2023-07" db="EMBL/GenBank/DDBJ databases">
        <authorList>
            <person name="Aktuganov G."/>
            <person name="Boyko T."/>
            <person name="Delegan Y."/>
            <person name="Galimzianova N."/>
            <person name="Gilvanova E."/>
            <person name="Korobov V."/>
            <person name="Kuzmina L."/>
            <person name="Melentiev A."/>
            <person name="Milman P."/>
            <person name="Ryabova A."/>
            <person name="Stupak E."/>
            <person name="Yasakov T."/>
            <person name="Zharikova N."/>
            <person name="Zhurenko E."/>
        </authorList>
    </citation>
    <scope>NUCLEOTIDE SEQUENCE</scope>
    <source>
        <strain evidence="2">IB-739</strain>
    </source>
</reference>
<feature type="transmembrane region" description="Helical" evidence="1">
    <location>
        <begin position="37"/>
        <end position="60"/>
    </location>
</feature>
<organism evidence="2 3">
    <name type="scientific">Paenibacillus ehimensis</name>
    <dbReference type="NCBI Taxonomy" id="79264"/>
    <lineage>
        <taxon>Bacteria</taxon>
        <taxon>Bacillati</taxon>
        <taxon>Bacillota</taxon>
        <taxon>Bacilli</taxon>
        <taxon>Bacillales</taxon>
        <taxon>Paenibacillaceae</taxon>
        <taxon>Paenibacillus</taxon>
    </lineage>
</organism>
<comment type="caution">
    <text evidence="2">The sequence shown here is derived from an EMBL/GenBank/DDBJ whole genome shotgun (WGS) entry which is preliminary data.</text>
</comment>
<dbReference type="Proteomes" id="UP001168883">
    <property type="component" value="Unassembled WGS sequence"/>
</dbReference>
<evidence type="ECO:0000313" key="3">
    <source>
        <dbReference type="Proteomes" id="UP001168883"/>
    </source>
</evidence>